<comment type="caution">
    <text evidence="1">The sequence shown here is derived from an EMBL/GenBank/DDBJ whole genome shotgun (WGS) entry which is preliminary data.</text>
</comment>
<proteinExistence type="predicted"/>
<evidence type="ECO:0000313" key="2">
    <source>
        <dbReference type="Proteomes" id="UP000236604"/>
    </source>
</evidence>
<name>A0A2K1PAJ6_9BACT</name>
<organism evidence="1 2">
    <name type="scientific">Petrotoga mexicana DSM 14811</name>
    <dbReference type="NCBI Taxonomy" id="1122954"/>
    <lineage>
        <taxon>Bacteria</taxon>
        <taxon>Thermotogati</taxon>
        <taxon>Thermotogota</taxon>
        <taxon>Thermotogae</taxon>
        <taxon>Petrotogales</taxon>
        <taxon>Petrotogaceae</taxon>
        <taxon>Petrotoga</taxon>
    </lineage>
</organism>
<gene>
    <name evidence="1" type="ORF">X927_04850</name>
</gene>
<sequence length="270" mass="31046">MPLKKYCLTILTMLILSFTFGSIYDIIKEDDQIVGKFFHTLTDIENTELDPNYMVGYLLNLNEIDPEFCYLALGAVRNFSLIQDFSRELGYYLKNLGIDFVVFGNLMVLEEDSDDPLKYIGNSPYLISEVLYRMIRGLETSGITPVIIITSKDDRNATQSLLQKSGSFYTYSDQIKNVDLFFDGSKLYLQKNNLFLLPWNYGKGSLEETIQEVFNNSIILTGWRDEGENLLYRKINTTDLKSVTYFSKSVEESARKVFSGELQPTGNKNW</sequence>
<dbReference type="Proteomes" id="UP000236604">
    <property type="component" value="Unassembled WGS sequence"/>
</dbReference>
<dbReference type="AlphaFoldDB" id="A0A2K1PAJ6"/>
<protein>
    <submittedName>
        <fullName evidence="1">Uncharacterized protein</fullName>
    </submittedName>
</protein>
<dbReference type="RefSeq" id="WP_103076942.1">
    <property type="nucleotide sequence ID" value="NZ_AZRN01000014.1"/>
</dbReference>
<accession>A0A2K1PAJ6</accession>
<keyword evidence="2" id="KW-1185">Reference proteome</keyword>
<dbReference type="EMBL" id="AZRN01000014">
    <property type="protein sequence ID" value="PNR99803.1"/>
    <property type="molecule type" value="Genomic_DNA"/>
</dbReference>
<evidence type="ECO:0000313" key="1">
    <source>
        <dbReference type="EMBL" id="PNR99803.1"/>
    </source>
</evidence>
<reference evidence="1 2" key="1">
    <citation type="submission" date="2013-12" db="EMBL/GenBank/DDBJ databases">
        <title>Comparative genomics of Petrotoga isolates.</title>
        <authorList>
            <person name="Nesbo C.L."/>
            <person name="Charchuk R."/>
            <person name="Chow K."/>
        </authorList>
    </citation>
    <scope>NUCLEOTIDE SEQUENCE [LARGE SCALE GENOMIC DNA]</scope>
    <source>
        <strain evidence="1 2">DSM 14811</strain>
    </source>
</reference>